<dbReference type="OrthoDB" id="9786191at2"/>
<feature type="signal peptide" evidence="1">
    <location>
        <begin position="1"/>
        <end position="18"/>
    </location>
</feature>
<dbReference type="AlphaFoldDB" id="A0A1I0ZFH1"/>
<dbReference type="EMBL" id="FOJT01000005">
    <property type="protein sequence ID" value="SFB22943.1"/>
    <property type="molecule type" value="Genomic_DNA"/>
</dbReference>
<sequence length="122" mass="13069">MNKLLFIIAAFATLSSCSNDSTSDITMPVPPANNSTTIKYSTDIAPIISANCLGCHSSPPVNGAPMQLTTYNDVKNAILTRGLIDRISRAQGTPGMMPNGGTRLPQETIDRIIKWQTDGFVN</sequence>
<keyword evidence="1" id="KW-0732">Signal</keyword>
<keyword evidence="3" id="KW-1185">Reference proteome</keyword>
<evidence type="ECO:0000313" key="3">
    <source>
        <dbReference type="Proteomes" id="UP000199604"/>
    </source>
</evidence>
<dbReference type="SUPFAM" id="SSF46626">
    <property type="entry name" value="Cytochrome c"/>
    <property type="match status" value="1"/>
</dbReference>
<name>A0A1I0ZFH1_9FLAO</name>
<feature type="chain" id="PRO_5011611940" description="Cytochrome c domain-containing protein" evidence="1">
    <location>
        <begin position="19"/>
        <end position="122"/>
    </location>
</feature>
<organism evidence="2 3">
    <name type="scientific">Flavobacterium swingsii</name>
    <dbReference type="NCBI Taxonomy" id="498292"/>
    <lineage>
        <taxon>Bacteria</taxon>
        <taxon>Pseudomonadati</taxon>
        <taxon>Bacteroidota</taxon>
        <taxon>Flavobacteriia</taxon>
        <taxon>Flavobacteriales</taxon>
        <taxon>Flavobacteriaceae</taxon>
        <taxon>Flavobacterium</taxon>
    </lineage>
</organism>
<dbReference type="GO" id="GO:0020037">
    <property type="term" value="F:heme binding"/>
    <property type="evidence" value="ECO:0007669"/>
    <property type="project" value="InterPro"/>
</dbReference>
<dbReference type="InterPro" id="IPR036909">
    <property type="entry name" value="Cyt_c-like_dom_sf"/>
</dbReference>
<dbReference type="PROSITE" id="PS51257">
    <property type="entry name" value="PROKAR_LIPOPROTEIN"/>
    <property type="match status" value="1"/>
</dbReference>
<evidence type="ECO:0008006" key="4">
    <source>
        <dbReference type="Google" id="ProtNLM"/>
    </source>
</evidence>
<evidence type="ECO:0000313" key="2">
    <source>
        <dbReference type="EMBL" id="SFB22943.1"/>
    </source>
</evidence>
<reference evidence="3" key="1">
    <citation type="submission" date="2016-10" db="EMBL/GenBank/DDBJ databases">
        <authorList>
            <person name="Varghese N."/>
            <person name="Submissions S."/>
        </authorList>
    </citation>
    <scope>NUCLEOTIDE SEQUENCE [LARGE SCALE GENOMIC DNA]</scope>
    <source>
        <strain evidence="3">DSM 21789</strain>
    </source>
</reference>
<evidence type="ECO:0000256" key="1">
    <source>
        <dbReference type="SAM" id="SignalP"/>
    </source>
</evidence>
<dbReference type="Proteomes" id="UP000199604">
    <property type="component" value="Unassembled WGS sequence"/>
</dbReference>
<dbReference type="RefSeq" id="WP_143076478.1">
    <property type="nucleotide sequence ID" value="NZ_FOJT01000005.1"/>
</dbReference>
<protein>
    <recommendedName>
        <fullName evidence="4">Cytochrome c domain-containing protein</fullName>
    </recommendedName>
</protein>
<gene>
    <name evidence="2" type="ORF">SAMN05660845_2158</name>
</gene>
<dbReference type="STRING" id="498292.SAMN05660845_2158"/>
<proteinExistence type="predicted"/>
<dbReference type="GO" id="GO:0009055">
    <property type="term" value="F:electron transfer activity"/>
    <property type="evidence" value="ECO:0007669"/>
    <property type="project" value="InterPro"/>
</dbReference>
<accession>A0A1I0ZFH1</accession>